<keyword evidence="4" id="KW-0539">Nucleus</keyword>
<dbReference type="EMBL" id="KN847041">
    <property type="protein sequence ID" value="KIW32534.1"/>
    <property type="molecule type" value="Genomic_DNA"/>
</dbReference>
<dbReference type="InterPro" id="IPR001138">
    <property type="entry name" value="Zn2Cys6_DnaBD"/>
</dbReference>
<evidence type="ECO:0000259" key="6">
    <source>
        <dbReference type="PROSITE" id="PS50048"/>
    </source>
</evidence>
<dbReference type="AlphaFoldDB" id="A0A0D2DA39"/>
<evidence type="ECO:0000313" key="8">
    <source>
        <dbReference type="Proteomes" id="UP000054466"/>
    </source>
</evidence>
<organism evidence="7 8">
    <name type="scientific">Cladophialophora immunda</name>
    <dbReference type="NCBI Taxonomy" id="569365"/>
    <lineage>
        <taxon>Eukaryota</taxon>
        <taxon>Fungi</taxon>
        <taxon>Dikarya</taxon>
        <taxon>Ascomycota</taxon>
        <taxon>Pezizomycotina</taxon>
        <taxon>Eurotiomycetes</taxon>
        <taxon>Chaetothyriomycetidae</taxon>
        <taxon>Chaetothyriales</taxon>
        <taxon>Herpotrichiellaceae</taxon>
        <taxon>Cladophialophora</taxon>
    </lineage>
</organism>
<keyword evidence="8" id="KW-1185">Reference proteome</keyword>
<dbReference type="RefSeq" id="XP_016252750.1">
    <property type="nucleotide sequence ID" value="XM_016390848.1"/>
</dbReference>
<feature type="region of interest" description="Disordered" evidence="5">
    <location>
        <begin position="598"/>
        <end position="618"/>
    </location>
</feature>
<feature type="compositionally biased region" description="Low complexity" evidence="5">
    <location>
        <begin position="84"/>
        <end position="94"/>
    </location>
</feature>
<dbReference type="Gene3D" id="4.10.240.10">
    <property type="entry name" value="Zn(2)-C6 fungal-type DNA-binding domain"/>
    <property type="match status" value="1"/>
</dbReference>
<dbReference type="SMART" id="SM00066">
    <property type="entry name" value="GAL4"/>
    <property type="match status" value="1"/>
</dbReference>
<evidence type="ECO:0000256" key="3">
    <source>
        <dbReference type="ARBA" id="ARBA00023163"/>
    </source>
</evidence>
<dbReference type="GO" id="GO:0000981">
    <property type="term" value="F:DNA-binding transcription factor activity, RNA polymerase II-specific"/>
    <property type="evidence" value="ECO:0007669"/>
    <property type="project" value="InterPro"/>
</dbReference>
<dbReference type="GO" id="GO:0003677">
    <property type="term" value="F:DNA binding"/>
    <property type="evidence" value="ECO:0007669"/>
    <property type="project" value="UniProtKB-KW"/>
</dbReference>
<evidence type="ECO:0000256" key="1">
    <source>
        <dbReference type="ARBA" id="ARBA00023015"/>
    </source>
</evidence>
<evidence type="ECO:0000313" key="7">
    <source>
        <dbReference type="EMBL" id="KIW32534.1"/>
    </source>
</evidence>
<evidence type="ECO:0000256" key="2">
    <source>
        <dbReference type="ARBA" id="ARBA00023125"/>
    </source>
</evidence>
<evidence type="ECO:0000256" key="4">
    <source>
        <dbReference type="ARBA" id="ARBA00023242"/>
    </source>
</evidence>
<keyword evidence="1" id="KW-0805">Transcription regulation</keyword>
<sequence length="618" mass="69147">MVYHGPSSGCKACRTRRVKCDQGKPACNNCTRRRQTCPGYADVFDGAHRSQNKVVIRRLEKQNAAREAESCTSTPSSEGSLDLTTTSTNTTTRSSIVMPQGPLQWVIYSAATEENPEDQDTPQHLERLRPSEFSDPGLGDTRLIIPESIKPDPQNASINFFFRYYTGTIYDPQLHNSFALLWQPMYLKSSENSPLRLATAAVTVNVAMMWNFRGCDARPARQLFTKALEATRKAIGDAAQTNMDELLMTILIFDLYDALVLHYTPGPLTYGKHKNGAVALLRHRGQANYATDVGQGLTNATRHALINYALSQRTIMPAESAQLFEHPSITGRVASQLDVLGTQIANTQARLWALRRQGNYSTPVSGQRRKAFEEIIADAIRIDDVLMAWKRNIPNPDWLPQFVAREDVAPSILDAGFYGNKCAVWADLTFVEIFNLYASRRIYTLQMVRQSLADEPTLLTDSRYRAILAKANSTIQTLVDLILETIPIHLGDTVVPTNPIHSSGIAFPYKIIRDPLTGEPRSIPDLEGSDFRMRAAASGGWMVFPHLLEIYRFAEPEDDADPIILRKGQLEWVKGQIKRLQTIFLFCDPVWFKRVPSQGTSTVTNPSSETYSTRASNL</sequence>
<dbReference type="GeneID" id="27343261"/>
<dbReference type="PROSITE" id="PS50048">
    <property type="entry name" value="ZN2_CY6_FUNGAL_2"/>
    <property type="match status" value="1"/>
</dbReference>
<name>A0A0D2DA39_9EURO</name>
<proteinExistence type="predicted"/>
<reference evidence="7 8" key="1">
    <citation type="submission" date="2015-01" db="EMBL/GenBank/DDBJ databases">
        <title>The Genome Sequence of Cladophialophora immunda CBS83496.</title>
        <authorList>
            <consortium name="The Broad Institute Genomics Platform"/>
            <person name="Cuomo C."/>
            <person name="de Hoog S."/>
            <person name="Gorbushina A."/>
            <person name="Stielow B."/>
            <person name="Teixiera M."/>
            <person name="Abouelleil A."/>
            <person name="Chapman S.B."/>
            <person name="Priest M."/>
            <person name="Young S.K."/>
            <person name="Wortman J."/>
            <person name="Nusbaum C."/>
            <person name="Birren B."/>
        </authorList>
    </citation>
    <scope>NUCLEOTIDE SEQUENCE [LARGE SCALE GENOMIC DNA]</scope>
    <source>
        <strain evidence="7 8">CBS 83496</strain>
    </source>
</reference>
<feature type="compositionally biased region" description="Polar residues" evidence="5">
    <location>
        <begin position="70"/>
        <end position="83"/>
    </location>
</feature>
<dbReference type="GO" id="GO:0008270">
    <property type="term" value="F:zinc ion binding"/>
    <property type="evidence" value="ECO:0007669"/>
    <property type="project" value="InterPro"/>
</dbReference>
<feature type="domain" description="Zn(2)-C6 fungal-type" evidence="6">
    <location>
        <begin position="9"/>
        <end position="37"/>
    </location>
</feature>
<dbReference type="VEuPathDB" id="FungiDB:PV07_04067"/>
<dbReference type="SUPFAM" id="SSF57701">
    <property type="entry name" value="Zn2/Cys6 DNA-binding domain"/>
    <property type="match status" value="1"/>
</dbReference>
<feature type="region of interest" description="Disordered" evidence="5">
    <location>
        <begin position="65"/>
        <end position="94"/>
    </location>
</feature>
<protein>
    <recommendedName>
        <fullName evidence="6">Zn(2)-C6 fungal-type domain-containing protein</fullName>
    </recommendedName>
</protein>
<keyword evidence="2" id="KW-0238">DNA-binding</keyword>
<accession>A0A0D2DA39</accession>
<dbReference type="HOGENOM" id="CLU_013866_3_0_1"/>
<dbReference type="CDD" id="cd00067">
    <property type="entry name" value="GAL4"/>
    <property type="match status" value="1"/>
</dbReference>
<dbReference type="PROSITE" id="PS00463">
    <property type="entry name" value="ZN2_CY6_FUNGAL_1"/>
    <property type="match status" value="1"/>
</dbReference>
<dbReference type="InterPro" id="IPR053175">
    <property type="entry name" value="DHMBA_Reg_Transcription_Factor"/>
</dbReference>
<dbReference type="PANTHER" id="PTHR38791:SF5">
    <property type="entry name" value="TRANSCRIPTION FACTOR DBAG-RELATED"/>
    <property type="match status" value="1"/>
</dbReference>
<dbReference type="STRING" id="569365.A0A0D2DA39"/>
<gene>
    <name evidence="7" type="ORF">PV07_04067</name>
</gene>
<dbReference type="InterPro" id="IPR036864">
    <property type="entry name" value="Zn2-C6_fun-type_DNA-bd_sf"/>
</dbReference>
<evidence type="ECO:0000256" key="5">
    <source>
        <dbReference type="SAM" id="MobiDB-lite"/>
    </source>
</evidence>
<dbReference type="OrthoDB" id="2991872at2759"/>
<dbReference type="Proteomes" id="UP000054466">
    <property type="component" value="Unassembled WGS sequence"/>
</dbReference>
<dbReference type="Pfam" id="PF00172">
    <property type="entry name" value="Zn_clus"/>
    <property type="match status" value="1"/>
</dbReference>
<dbReference type="PANTHER" id="PTHR38791">
    <property type="entry name" value="ZN(II)2CYS6 TRANSCRIPTION FACTOR (EUROFUNG)-RELATED-RELATED"/>
    <property type="match status" value="1"/>
</dbReference>
<keyword evidence="3" id="KW-0804">Transcription</keyword>